<dbReference type="Proteomes" id="UP001291623">
    <property type="component" value="Unassembled WGS sequence"/>
</dbReference>
<accession>A0AAE1S0M0</accession>
<sequence length="107" mass="11515">MGKNTLKIQALETQFNHPIISSLEVSIPLRNLVVGCASKSDSSGGVSLPRKMISLGRSHLTACPSAIADPIPQRHTRHCGKSLRQDKISSKAHNQLLRANLCRGGHA</sequence>
<comment type="caution">
    <text evidence="1">The sequence shown here is derived from an EMBL/GenBank/DDBJ whole genome shotgun (WGS) entry which is preliminary data.</text>
</comment>
<dbReference type="EMBL" id="JAVYJV010000010">
    <property type="protein sequence ID" value="KAK4360528.1"/>
    <property type="molecule type" value="Genomic_DNA"/>
</dbReference>
<organism evidence="1 2">
    <name type="scientific">Anisodus tanguticus</name>
    <dbReference type="NCBI Taxonomy" id="243964"/>
    <lineage>
        <taxon>Eukaryota</taxon>
        <taxon>Viridiplantae</taxon>
        <taxon>Streptophyta</taxon>
        <taxon>Embryophyta</taxon>
        <taxon>Tracheophyta</taxon>
        <taxon>Spermatophyta</taxon>
        <taxon>Magnoliopsida</taxon>
        <taxon>eudicotyledons</taxon>
        <taxon>Gunneridae</taxon>
        <taxon>Pentapetalae</taxon>
        <taxon>asterids</taxon>
        <taxon>lamiids</taxon>
        <taxon>Solanales</taxon>
        <taxon>Solanaceae</taxon>
        <taxon>Solanoideae</taxon>
        <taxon>Hyoscyameae</taxon>
        <taxon>Anisodus</taxon>
    </lineage>
</organism>
<name>A0AAE1S0M0_9SOLA</name>
<evidence type="ECO:0000313" key="2">
    <source>
        <dbReference type="Proteomes" id="UP001291623"/>
    </source>
</evidence>
<evidence type="ECO:0000313" key="1">
    <source>
        <dbReference type="EMBL" id="KAK4360528.1"/>
    </source>
</evidence>
<keyword evidence="2" id="KW-1185">Reference proteome</keyword>
<gene>
    <name evidence="1" type="ORF">RND71_019480</name>
</gene>
<protein>
    <submittedName>
        <fullName evidence="1">Uncharacterized protein</fullName>
    </submittedName>
</protein>
<dbReference type="AlphaFoldDB" id="A0AAE1S0M0"/>
<reference evidence="1" key="1">
    <citation type="submission" date="2023-12" db="EMBL/GenBank/DDBJ databases">
        <title>Genome assembly of Anisodus tanguticus.</title>
        <authorList>
            <person name="Wang Y.-J."/>
        </authorList>
    </citation>
    <scope>NUCLEOTIDE SEQUENCE</scope>
    <source>
        <strain evidence="1">KB-2021</strain>
        <tissue evidence="1">Leaf</tissue>
    </source>
</reference>
<proteinExistence type="predicted"/>